<feature type="compositionally biased region" description="Basic and acidic residues" evidence="1">
    <location>
        <begin position="38"/>
        <end position="48"/>
    </location>
</feature>
<proteinExistence type="predicted"/>
<name>A0A026WR50_OOCBI</name>
<dbReference type="AlphaFoldDB" id="A0A026WR50"/>
<evidence type="ECO:0000313" key="2">
    <source>
        <dbReference type="EMBL" id="EZA58453.1"/>
    </source>
</evidence>
<keyword evidence="3" id="KW-1185">Reference proteome</keyword>
<evidence type="ECO:0000313" key="3">
    <source>
        <dbReference type="Proteomes" id="UP000053097"/>
    </source>
</evidence>
<protein>
    <submittedName>
        <fullName evidence="2">Uncharacterized protein</fullName>
    </submittedName>
</protein>
<evidence type="ECO:0000256" key="1">
    <source>
        <dbReference type="SAM" id="MobiDB-lite"/>
    </source>
</evidence>
<organism evidence="2 3">
    <name type="scientific">Ooceraea biroi</name>
    <name type="common">Clonal raider ant</name>
    <name type="synonym">Cerapachys biroi</name>
    <dbReference type="NCBI Taxonomy" id="2015173"/>
    <lineage>
        <taxon>Eukaryota</taxon>
        <taxon>Metazoa</taxon>
        <taxon>Ecdysozoa</taxon>
        <taxon>Arthropoda</taxon>
        <taxon>Hexapoda</taxon>
        <taxon>Insecta</taxon>
        <taxon>Pterygota</taxon>
        <taxon>Neoptera</taxon>
        <taxon>Endopterygota</taxon>
        <taxon>Hymenoptera</taxon>
        <taxon>Apocrita</taxon>
        <taxon>Aculeata</taxon>
        <taxon>Formicoidea</taxon>
        <taxon>Formicidae</taxon>
        <taxon>Dorylinae</taxon>
        <taxon>Ooceraea</taxon>
    </lineage>
</organism>
<reference evidence="2 3" key="1">
    <citation type="journal article" date="2014" name="Curr. Biol.">
        <title>The genome of the clonal raider ant Cerapachys biroi.</title>
        <authorList>
            <person name="Oxley P.R."/>
            <person name="Ji L."/>
            <person name="Fetter-Pruneda I."/>
            <person name="McKenzie S.K."/>
            <person name="Li C."/>
            <person name="Hu H."/>
            <person name="Zhang G."/>
            <person name="Kronauer D.J."/>
        </authorList>
    </citation>
    <scope>NUCLEOTIDE SEQUENCE [LARGE SCALE GENOMIC DNA]</scope>
</reference>
<dbReference type="EMBL" id="KK107126">
    <property type="protein sequence ID" value="EZA58453.1"/>
    <property type="molecule type" value="Genomic_DNA"/>
</dbReference>
<accession>A0A026WR50</accession>
<feature type="compositionally biased region" description="Basic residues" evidence="1">
    <location>
        <begin position="20"/>
        <end position="31"/>
    </location>
</feature>
<dbReference type="Proteomes" id="UP000053097">
    <property type="component" value="Unassembled WGS sequence"/>
</dbReference>
<feature type="region of interest" description="Disordered" evidence="1">
    <location>
        <begin position="20"/>
        <end position="69"/>
    </location>
</feature>
<sequence length="69" mass="7560">MLHVSFNTGIKFPWKIKPRKNGVAGAKRRVKSQPLPMCHDKRGSHDSDGNNGGAKVESARRQLGPAKPI</sequence>
<gene>
    <name evidence="2" type="ORF">X777_01076</name>
</gene>